<evidence type="ECO:0000259" key="1">
    <source>
        <dbReference type="Pfam" id="PF07739"/>
    </source>
</evidence>
<reference evidence="2" key="1">
    <citation type="submission" date="2020-08" db="EMBL/GenBank/DDBJ databases">
        <title>Novel species isolated from subtropical streams in China.</title>
        <authorList>
            <person name="Lu H."/>
        </authorList>
    </citation>
    <scope>NUCLEOTIDE SEQUENCE</scope>
    <source>
        <strain evidence="2">LX22W</strain>
    </source>
</reference>
<dbReference type="InterPro" id="IPR036244">
    <property type="entry name" value="TipA-like_antibiotic-bd"/>
</dbReference>
<gene>
    <name evidence="2" type="ORF">H8K36_14665</name>
</gene>
<sequence>MLLQESPTEYLDQCRQALTAEQTASLAATNNWSHVDKAQVHIDWDLLYKEIALLIDNSSPSSPQVQTLMTRHYSISSRFYPPSQKAYIGLALFYRENPDMKTFHNAYHPQMVEFLGEAMFHFSKDKL</sequence>
<protein>
    <submittedName>
        <fullName evidence="2">TipAS antibiotic-recognition domain-containing protein</fullName>
    </submittedName>
</protein>
<dbReference type="InterPro" id="IPR012925">
    <property type="entry name" value="TipAS_dom"/>
</dbReference>
<evidence type="ECO:0000313" key="2">
    <source>
        <dbReference type="EMBL" id="MBC3882629.1"/>
    </source>
</evidence>
<dbReference type="SUPFAM" id="SSF89082">
    <property type="entry name" value="Antibiotic binding domain of TipA-like multidrug resistance regulators"/>
    <property type="match status" value="1"/>
</dbReference>
<dbReference type="Gene3D" id="1.10.490.50">
    <property type="entry name" value="Antibiotic binding domain of TipA-like multidrug resistance regulators"/>
    <property type="match status" value="1"/>
</dbReference>
<organism evidence="2 3">
    <name type="scientific">Undibacterium nitidum</name>
    <dbReference type="NCBI Taxonomy" id="2762298"/>
    <lineage>
        <taxon>Bacteria</taxon>
        <taxon>Pseudomonadati</taxon>
        <taxon>Pseudomonadota</taxon>
        <taxon>Betaproteobacteria</taxon>
        <taxon>Burkholderiales</taxon>
        <taxon>Oxalobacteraceae</taxon>
        <taxon>Undibacterium</taxon>
    </lineage>
</organism>
<proteinExistence type="predicted"/>
<evidence type="ECO:0000313" key="3">
    <source>
        <dbReference type="Proteomes" id="UP000627446"/>
    </source>
</evidence>
<dbReference type="Proteomes" id="UP000627446">
    <property type="component" value="Unassembled WGS sequence"/>
</dbReference>
<name>A0A923KUF2_9BURK</name>
<comment type="caution">
    <text evidence="2">The sequence shown here is derived from an EMBL/GenBank/DDBJ whole genome shotgun (WGS) entry which is preliminary data.</text>
</comment>
<dbReference type="Pfam" id="PF07739">
    <property type="entry name" value="TipAS"/>
    <property type="match status" value="1"/>
</dbReference>
<feature type="domain" description="TipAS antibiotic-recognition" evidence="1">
    <location>
        <begin position="22"/>
        <end position="121"/>
    </location>
</feature>
<dbReference type="RefSeq" id="WP_186917244.1">
    <property type="nucleotide sequence ID" value="NZ_JACOFZ010000006.1"/>
</dbReference>
<accession>A0A923KUF2</accession>
<dbReference type="AlphaFoldDB" id="A0A923KUF2"/>
<keyword evidence="3" id="KW-1185">Reference proteome</keyword>
<dbReference type="EMBL" id="JACOFZ010000006">
    <property type="protein sequence ID" value="MBC3882629.1"/>
    <property type="molecule type" value="Genomic_DNA"/>
</dbReference>